<name>A0A699XI19_TANCI</name>
<sequence>ASCGTRSRPADTRLRGSSLLNCQQKLFDKGAADVNEDNKGPHKKEQVTWEIALSYWKFTGLCTALP</sequence>
<evidence type="ECO:0000313" key="1">
    <source>
        <dbReference type="EMBL" id="GFD56531.1"/>
    </source>
</evidence>
<protein>
    <submittedName>
        <fullName evidence="1">Uncharacterized protein</fullName>
    </submittedName>
</protein>
<dbReference type="EMBL" id="BKCJ011830558">
    <property type="protein sequence ID" value="GFD56531.1"/>
    <property type="molecule type" value="Genomic_DNA"/>
</dbReference>
<accession>A0A699XI19</accession>
<gene>
    <name evidence="1" type="ORF">Tci_928500</name>
</gene>
<proteinExistence type="predicted"/>
<comment type="caution">
    <text evidence="1">The sequence shown here is derived from an EMBL/GenBank/DDBJ whole genome shotgun (WGS) entry which is preliminary data.</text>
</comment>
<organism evidence="1">
    <name type="scientific">Tanacetum cinerariifolium</name>
    <name type="common">Dalmatian daisy</name>
    <name type="synonym">Chrysanthemum cinerariifolium</name>
    <dbReference type="NCBI Taxonomy" id="118510"/>
    <lineage>
        <taxon>Eukaryota</taxon>
        <taxon>Viridiplantae</taxon>
        <taxon>Streptophyta</taxon>
        <taxon>Embryophyta</taxon>
        <taxon>Tracheophyta</taxon>
        <taxon>Spermatophyta</taxon>
        <taxon>Magnoliopsida</taxon>
        <taxon>eudicotyledons</taxon>
        <taxon>Gunneridae</taxon>
        <taxon>Pentapetalae</taxon>
        <taxon>asterids</taxon>
        <taxon>campanulids</taxon>
        <taxon>Asterales</taxon>
        <taxon>Asteraceae</taxon>
        <taxon>Asteroideae</taxon>
        <taxon>Anthemideae</taxon>
        <taxon>Anthemidinae</taxon>
        <taxon>Tanacetum</taxon>
    </lineage>
</organism>
<reference evidence="1" key="1">
    <citation type="journal article" date="2019" name="Sci. Rep.">
        <title>Draft genome of Tanacetum cinerariifolium, the natural source of mosquito coil.</title>
        <authorList>
            <person name="Yamashiro T."/>
            <person name="Shiraishi A."/>
            <person name="Satake H."/>
            <person name="Nakayama K."/>
        </authorList>
    </citation>
    <scope>NUCLEOTIDE SEQUENCE</scope>
</reference>
<feature type="non-terminal residue" evidence="1">
    <location>
        <position position="1"/>
    </location>
</feature>
<dbReference type="AlphaFoldDB" id="A0A699XI19"/>